<feature type="transmembrane region" description="Helical" evidence="1">
    <location>
        <begin position="84"/>
        <end position="101"/>
    </location>
</feature>
<organism evidence="2 3">
    <name type="scientific">Achromobacter spanius</name>
    <dbReference type="NCBI Taxonomy" id="217203"/>
    <lineage>
        <taxon>Bacteria</taxon>
        <taxon>Pseudomonadati</taxon>
        <taxon>Pseudomonadota</taxon>
        <taxon>Betaproteobacteria</taxon>
        <taxon>Burkholderiales</taxon>
        <taxon>Alcaligenaceae</taxon>
        <taxon>Achromobacter</taxon>
    </lineage>
</organism>
<gene>
    <name evidence="2" type="ORF">AFM18_01425</name>
</gene>
<dbReference type="Proteomes" id="UP000037511">
    <property type="component" value="Unassembled WGS sequence"/>
</dbReference>
<comment type="caution">
    <text evidence="2">The sequence shown here is derived from an EMBL/GenBank/DDBJ whole genome shotgun (WGS) entry which is preliminary data.</text>
</comment>
<keyword evidence="1" id="KW-0812">Transmembrane</keyword>
<dbReference type="EMBL" id="LGVG01000001">
    <property type="protein sequence ID" value="KNE29687.1"/>
    <property type="molecule type" value="Genomic_DNA"/>
</dbReference>
<evidence type="ECO:0000313" key="3">
    <source>
        <dbReference type="Proteomes" id="UP000037511"/>
    </source>
</evidence>
<reference evidence="2 3" key="1">
    <citation type="submission" date="2015-07" db="EMBL/GenBank/DDBJ databases">
        <title>Draft genome of Achromobacter spanius.</title>
        <authorList>
            <person name="Wang X."/>
        </authorList>
    </citation>
    <scope>NUCLEOTIDE SEQUENCE [LARGE SCALE GENOMIC DNA]</scope>
    <source>
        <strain evidence="2 3">CGMCC9173</strain>
    </source>
</reference>
<dbReference type="AlphaFoldDB" id="A0AAW3IDK6"/>
<dbReference type="RefSeq" id="WP_050444908.1">
    <property type="nucleotide sequence ID" value="NZ_LGVG01000001.1"/>
</dbReference>
<feature type="transmembrane region" description="Helical" evidence="1">
    <location>
        <begin position="121"/>
        <end position="139"/>
    </location>
</feature>
<keyword evidence="1" id="KW-0472">Membrane</keyword>
<name>A0AAW3IDK6_9BURK</name>
<evidence type="ECO:0000256" key="1">
    <source>
        <dbReference type="SAM" id="Phobius"/>
    </source>
</evidence>
<protein>
    <submittedName>
        <fullName evidence="2">Uncharacterized protein</fullName>
    </submittedName>
</protein>
<feature type="transmembrane region" description="Helical" evidence="1">
    <location>
        <begin position="277"/>
        <end position="304"/>
    </location>
</feature>
<proteinExistence type="predicted"/>
<evidence type="ECO:0000313" key="2">
    <source>
        <dbReference type="EMBL" id="KNE29687.1"/>
    </source>
</evidence>
<sequence length="372" mass="42716">MYLMEWLLWLSVIKSDAWLQEQTADNPSDLASKPLEPVHEDVLVAEYARLRAARSDRAKSRGPVYACDNTILEMRCGGMEEKRGFVTFISALFILPMALAVRGVHIDLTHFGWSSLDAWDAAYTAFDFLLGFIFLYIYFKYLFRFTRLESLTSRHLLIRFNRITRQVYLHRPPSCGGIAVLPWDDIHHDTVPGVNLVVGWYPPYSPLPFPNMAFVGKKSVSEFEMKAEWEYIRRYMDEGGLDAVTPPRLSSHLPLPWPAFAAQFEALGPYLRHSGPLTWLGMLLISPALVIIGLAHWLSLLLCWRPRWPKIIREAGLPGKPTPPLSTIDDYPPDVRAALLENAHRWVVRPGSPPARPKRFNTRLRWREQKKP</sequence>
<accession>A0AAW3IDK6</accession>
<keyword evidence="1" id="KW-1133">Transmembrane helix</keyword>